<dbReference type="GO" id="GO:0010420">
    <property type="term" value="F:polyprenyldihydroxybenzoate methyltransferase activity"/>
    <property type="evidence" value="ECO:0007669"/>
    <property type="project" value="TreeGrafter"/>
</dbReference>
<dbReference type="EMBL" id="CACVAV010000347">
    <property type="protein sequence ID" value="CAA6822593.1"/>
    <property type="molecule type" value="Genomic_DNA"/>
</dbReference>
<dbReference type="InterPro" id="IPR029063">
    <property type="entry name" value="SAM-dependent_MTases_sf"/>
</dbReference>
<dbReference type="Gene3D" id="3.40.50.150">
    <property type="entry name" value="Vaccinia Virus protein VP39"/>
    <property type="match status" value="1"/>
</dbReference>
<gene>
    <name evidence="2" type="ORF">HELGO_WM55905</name>
</gene>
<evidence type="ECO:0000313" key="2">
    <source>
        <dbReference type="EMBL" id="CAA6822593.1"/>
    </source>
</evidence>
<organism evidence="2">
    <name type="scientific">uncultured Thiotrichaceae bacterium</name>
    <dbReference type="NCBI Taxonomy" id="298394"/>
    <lineage>
        <taxon>Bacteria</taxon>
        <taxon>Pseudomonadati</taxon>
        <taxon>Pseudomonadota</taxon>
        <taxon>Gammaproteobacteria</taxon>
        <taxon>Thiotrichales</taxon>
        <taxon>Thiotrichaceae</taxon>
        <taxon>environmental samples</taxon>
    </lineage>
</organism>
<dbReference type="PANTHER" id="PTHR43464:SF23">
    <property type="entry name" value="JUVENILE HORMONE ACID O-METHYLTRANSFERASE"/>
    <property type="match status" value="1"/>
</dbReference>
<proteinExistence type="predicted"/>
<dbReference type="InterPro" id="IPR013216">
    <property type="entry name" value="Methyltransf_11"/>
</dbReference>
<dbReference type="PANTHER" id="PTHR43464">
    <property type="entry name" value="METHYLTRANSFERASE"/>
    <property type="match status" value="1"/>
</dbReference>
<dbReference type="Pfam" id="PF08241">
    <property type="entry name" value="Methyltransf_11"/>
    <property type="match status" value="1"/>
</dbReference>
<reference evidence="2" key="1">
    <citation type="submission" date="2020-01" db="EMBL/GenBank/DDBJ databases">
        <authorList>
            <person name="Meier V. D."/>
            <person name="Meier V D."/>
        </authorList>
    </citation>
    <scope>NUCLEOTIDE SEQUENCE</scope>
    <source>
        <strain evidence="2">HLG_WM_MAG_08</strain>
    </source>
</reference>
<evidence type="ECO:0000259" key="1">
    <source>
        <dbReference type="Pfam" id="PF08241"/>
    </source>
</evidence>
<dbReference type="CDD" id="cd02440">
    <property type="entry name" value="AdoMet_MTases"/>
    <property type="match status" value="1"/>
</dbReference>
<sequence>MAKMETSEWLEWICSSEDAEALRNNYDQWAENYDDDVSNAWNPVTIAAASMLSTCLTDKQGKILDVGAGTGLAGLALHALGFSNITGIDISAAMLEQAAAKNVYNNLICSAISEVAAEDMNEADGIIATGVFAETHAGKTELEILAQAIKHGGIFVFTARNSFLKTISDVVDQPEWQLVESRLMPIYDDPIHLRAYKIHTPSA</sequence>
<dbReference type="SUPFAM" id="SSF53335">
    <property type="entry name" value="S-adenosyl-L-methionine-dependent methyltransferases"/>
    <property type="match status" value="1"/>
</dbReference>
<protein>
    <recommendedName>
        <fullName evidence="1">Methyltransferase type 11 domain-containing protein</fullName>
    </recommendedName>
</protein>
<feature type="domain" description="Methyltransferase type 11" evidence="1">
    <location>
        <begin position="64"/>
        <end position="157"/>
    </location>
</feature>
<dbReference type="AlphaFoldDB" id="A0A6S6U1B6"/>
<name>A0A6S6U1B6_9GAMM</name>
<accession>A0A6S6U1B6</accession>